<dbReference type="InterPro" id="IPR003618">
    <property type="entry name" value="TFIIS_cen_dom"/>
</dbReference>
<accession>F0W8D8</accession>
<keyword evidence="4" id="KW-0539">Nucleus</keyword>
<dbReference type="InterPro" id="IPR036575">
    <property type="entry name" value="TFIIS_cen_dom_sf"/>
</dbReference>
<reference evidence="6" key="2">
    <citation type="submission" date="2011-02" db="EMBL/GenBank/DDBJ databases">
        <authorList>
            <person name="MacLean D."/>
        </authorList>
    </citation>
    <scope>NUCLEOTIDE SEQUENCE</scope>
</reference>
<dbReference type="GO" id="GO:0006351">
    <property type="term" value="P:DNA-templated transcription"/>
    <property type="evidence" value="ECO:0007669"/>
    <property type="project" value="InterPro"/>
</dbReference>
<evidence type="ECO:0000256" key="4">
    <source>
        <dbReference type="ARBA" id="ARBA00023242"/>
    </source>
</evidence>
<dbReference type="SUPFAM" id="SSF57783">
    <property type="entry name" value="Zinc beta-ribbon"/>
    <property type="match status" value="1"/>
</dbReference>
<reference evidence="6" key="1">
    <citation type="journal article" date="2011" name="PLoS Biol.">
        <title>Gene gain and loss during evolution of obligate parasitism in the white rust pathogen of Arabidopsis thaliana.</title>
        <authorList>
            <person name="Kemen E."/>
            <person name="Gardiner A."/>
            <person name="Schultz-Larsen T."/>
            <person name="Kemen A.C."/>
            <person name="Balmuth A.L."/>
            <person name="Robert-Seilaniantz A."/>
            <person name="Bailey K."/>
            <person name="Holub E."/>
            <person name="Studholme D.J."/>
            <person name="Maclean D."/>
            <person name="Jones J.D."/>
        </authorList>
    </citation>
    <scope>NUCLEOTIDE SEQUENCE</scope>
</reference>
<dbReference type="SUPFAM" id="SSF46942">
    <property type="entry name" value="Elongation factor TFIIS domain 2"/>
    <property type="match status" value="1"/>
</dbReference>
<dbReference type="EMBL" id="FR824281">
    <property type="protein sequence ID" value="CCA24366.1"/>
    <property type="molecule type" value="Genomic_DNA"/>
</dbReference>
<evidence type="ECO:0000256" key="3">
    <source>
        <dbReference type="ARBA" id="ARBA00022833"/>
    </source>
</evidence>
<evidence type="ECO:0000313" key="7">
    <source>
        <dbReference type="EMBL" id="CCA24366.1"/>
    </source>
</evidence>
<organism evidence="6">
    <name type="scientific">Albugo laibachii Nc14</name>
    <dbReference type="NCBI Taxonomy" id="890382"/>
    <lineage>
        <taxon>Eukaryota</taxon>
        <taxon>Sar</taxon>
        <taxon>Stramenopiles</taxon>
        <taxon>Oomycota</taxon>
        <taxon>Peronosporomycetes</taxon>
        <taxon>Albuginales</taxon>
        <taxon>Albuginaceae</taxon>
        <taxon>Albugo</taxon>
    </lineage>
</organism>
<dbReference type="PROSITE" id="PS51321">
    <property type="entry name" value="TFIIS_CENTRAL"/>
    <property type="match status" value="1"/>
</dbReference>
<dbReference type="GO" id="GO:0005634">
    <property type="term" value="C:nucleus"/>
    <property type="evidence" value="ECO:0007669"/>
    <property type="project" value="TreeGrafter"/>
</dbReference>
<keyword evidence="2" id="KW-0863">Zinc-finger</keyword>
<evidence type="ECO:0000256" key="2">
    <source>
        <dbReference type="ARBA" id="ARBA00022771"/>
    </source>
</evidence>
<evidence type="ECO:0000259" key="5">
    <source>
        <dbReference type="PROSITE" id="PS51321"/>
    </source>
</evidence>
<dbReference type="PANTHER" id="PTHR11477:SF0">
    <property type="entry name" value="IP08861P-RELATED"/>
    <property type="match status" value="1"/>
</dbReference>
<dbReference type="Gene3D" id="1.10.472.30">
    <property type="entry name" value="Transcription elongation factor S-II, central domain"/>
    <property type="match status" value="1"/>
</dbReference>
<evidence type="ECO:0000256" key="1">
    <source>
        <dbReference type="ARBA" id="ARBA00022723"/>
    </source>
</evidence>
<dbReference type="GO" id="GO:0008270">
    <property type="term" value="F:zinc ion binding"/>
    <property type="evidence" value="ECO:0007669"/>
    <property type="project" value="UniProtKB-KW"/>
</dbReference>
<feature type="domain" description="TFIIS central" evidence="5">
    <location>
        <begin position="117"/>
        <end position="230"/>
    </location>
</feature>
<protein>
    <submittedName>
        <fullName evidence="7">Uncharacterized protein AlNc14C236G9384</fullName>
    </submittedName>
    <submittedName>
        <fullName evidence="6">Uncharacterized protein AlNc14C34G3069</fullName>
    </submittedName>
</protein>
<keyword evidence="3" id="KW-0862">Zinc</keyword>
<dbReference type="SMART" id="SM00510">
    <property type="entry name" value="TFS2M"/>
    <property type="match status" value="1"/>
</dbReference>
<dbReference type="HOGENOM" id="CLU_087765_0_0_1"/>
<sequence>MLTKISQRNAFIPQIYDTRPYRTMSHSNTSLIVEAEWSECHDEVLCSEIEEELFAQTYHQKPLVCHKTQSKCEDKAPIESVWSIANDLPMEVLLKIAAFTQLGRVSKAWSLAMTTYSRRKFQACLDKIMRPLADNSDQIAMEVENQLFELYKECFTLPKAYGQKARQLLFNLRDSRNDLLRDRLMSGELSAAALVRMSANEMANPQLVKQRKQWIKKRTYEVMRNAPDLESLTESDMFECRSCGCSRTRYRQWRRKAIVDRTRIIIICTQCPYRWEL</sequence>
<evidence type="ECO:0000313" key="6">
    <source>
        <dbReference type="EMBL" id="CCA17393.1"/>
    </source>
</evidence>
<name>F0W8D8_9STRA</name>
<gene>
    <name evidence="6" type="primary">AlNc14C34G3069</name>
    <name evidence="7" type="synonym">AlNc14C236G9384</name>
    <name evidence="6" type="ORF">ALNC14_035360</name>
    <name evidence="7" type="ORF">ALNC14_105100</name>
</gene>
<dbReference type="EMBL" id="FR824079">
    <property type="protein sequence ID" value="CCA17393.1"/>
    <property type="molecule type" value="Genomic_DNA"/>
</dbReference>
<dbReference type="PANTHER" id="PTHR11477">
    <property type="entry name" value="TRANSCRIPTION FACTOR S-II ZINC FINGER DOMAIN-CONTAINING PROTEIN"/>
    <property type="match status" value="1"/>
</dbReference>
<dbReference type="AlphaFoldDB" id="F0W8D8"/>
<proteinExistence type="predicted"/>
<dbReference type="Pfam" id="PF07500">
    <property type="entry name" value="TFIIS_M"/>
    <property type="match status" value="1"/>
</dbReference>
<keyword evidence="1" id="KW-0479">Metal-binding</keyword>